<dbReference type="InterPro" id="IPR034122">
    <property type="entry name" value="Retropepsin-like_bacterial"/>
</dbReference>
<comment type="caution">
    <text evidence="2">The sequence shown here is derived from an EMBL/GenBank/DDBJ whole genome shotgun (WGS) entry which is preliminary data.</text>
</comment>
<dbReference type="InterPro" id="IPR001969">
    <property type="entry name" value="Aspartic_peptidase_AS"/>
</dbReference>
<dbReference type="RefSeq" id="WP_102652901.1">
    <property type="nucleotide sequence ID" value="NZ_PNRF01000015.1"/>
</dbReference>
<dbReference type="Gene3D" id="2.40.70.10">
    <property type="entry name" value="Acid Proteases"/>
    <property type="match status" value="1"/>
</dbReference>
<dbReference type="AlphaFoldDB" id="A0A2N7U636"/>
<dbReference type="PROSITE" id="PS00141">
    <property type="entry name" value="ASP_PROTEASE"/>
    <property type="match status" value="1"/>
</dbReference>
<dbReference type="NCBIfam" id="TIGR02281">
    <property type="entry name" value="clan_AA_DTGA"/>
    <property type="match status" value="1"/>
</dbReference>
<protein>
    <submittedName>
        <fullName evidence="2">TIGR02281 family clan AA aspartic protease</fullName>
    </submittedName>
</protein>
<dbReference type="InterPro" id="IPR021109">
    <property type="entry name" value="Peptidase_aspartic_dom_sf"/>
</dbReference>
<gene>
    <name evidence="2" type="ORF">C1H69_08085</name>
</gene>
<keyword evidence="1" id="KW-0812">Transmembrane</keyword>
<evidence type="ECO:0000256" key="1">
    <source>
        <dbReference type="SAM" id="Phobius"/>
    </source>
</evidence>
<reference evidence="2 3" key="1">
    <citation type="submission" date="2018-01" db="EMBL/GenBank/DDBJ databases">
        <title>Halomonas endophytica sp. nov., isolated from storage liquid in the stems of Populus euphratica.</title>
        <authorList>
            <person name="Chen C."/>
        </authorList>
    </citation>
    <scope>NUCLEOTIDE SEQUENCE [LARGE SCALE GENOMIC DNA]</scope>
    <source>
        <strain evidence="2 3">MC28</strain>
    </source>
</reference>
<evidence type="ECO:0000313" key="3">
    <source>
        <dbReference type="Proteomes" id="UP000235803"/>
    </source>
</evidence>
<keyword evidence="3" id="KW-1185">Reference proteome</keyword>
<dbReference type="GO" id="GO:0004190">
    <property type="term" value="F:aspartic-type endopeptidase activity"/>
    <property type="evidence" value="ECO:0007669"/>
    <property type="project" value="InterPro"/>
</dbReference>
<dbReference type="CDD" id="cd05483">
    <property type="entry name" value="retropepsin_like_bacteria"/>
    <property type="match status" value="1"/>
</dbReference>
<keyword evidence="1" id="KW-1133">Transmembrane helix</keyword>
<organism evidence="2 3">
    <name type="scientific">Billgrantia endophytica</name>
    <dbReference type="NCBI Taxonomy" id="2033802"/>
    <lineage>
        <taxon>Bacteria</taxon>
        <taxon>Pseudomonadati</taxon>
        <taxon>Pseudomonadota</taxon>
        <taxon>Gammaproteobacteria</taxon>
        <taxon>Oceanospirillales</taxon>
        <taxon>Halomonadaceae</taxon>
        <taxon>Billgrantia</taxon>
    </lineage>
</organism>
<evidence type="ECO:0000313" key="2">
    <source>
        <dbReference type="EMBL" id="PMR75896.1"/>
    </source>
</evidence>
<dbReference type="GO" id="GO:0006508">
    <property type="term" value="P:proteolysis"/>
    <property type="evidence" value="ECO:0007669"/>
    <property type="project" value="UniProtKB-KW"/>
</dbReference>
<dbReference type="SUPFAM" id="SSF50630">
    <property type="entry name" value="Acid proteases"/>
    <property type="match status" value="1"/>
</dbReference>
<keyword evidence="2" id="KW-0645">Protease</keyword>
<dbReference type="Pfam" id="PF13975">
    <property type="entry name" value="gag-asp_proteas"/>
    <property type="match status" value="1"/>
</dbReference>
<dbReference type="OrthoDB" id="185963at2"/>
<keyword evidence="2" id="KW-0378">Hydrolase</keyword>
<name>A0A2N7U636_9GAMM</name>
<dbReference type="EMBL" id="PNRF01000015">
    <property type="protein sequence ID" value="PMR75896.1"/>
    <property type="molecule type" value="Genomic_DNA"/>
</dbReference>
<sequence>MGHNDGSVRGAGFGMMLLFWVLLIGVGTWWFQGFIENQRNPNTHLVNAVTGDGEPIVLERSRSGHFMATGRINGEPVEFLLDTGATYVAVPASLADQLGLERAGSAWFNTANGRVRGDLTTLDEVSLGGFSATEVRGSISPGLEGEVALLGMSFLNRFDIEIRDARMVLRPAQQPRGAHDESPSRP</sequence>
<dbReference type="Proteomes" id="UP000235803">
    <property type="component" value="Unassembled WGS sequence"/>
</dbReference>
<feature type="transmembrane region" description="Helical" evidence="1">
    <location>
        <begin position="12"/>
        <end position="31"/>
    </location>
</feature>
<proteinExistence type="predicted"/>
<keyword evidence="1" id="KW-0472">Membrane</keyword>
<accession>A0A2N7U636</accession>
<dbReference type="InterPro" id="IPR011969">
    <property type="entry name" value="Clan_AA_Asp_peptidase_C"/>
</dbReference>